<dbReference type="PRINTS" id="PR00300">
    <property type="entry name" value="CLPPROTEASEA"/>
</dbReference>
<dbReference type="AlphaFoldDB" id="A0A554LUD4"/>
<dbReference type="GO" id="GO:0034605">
    <property type="term" value="P:cellular response to heat"/>
    <property type="evidence" value="ECO:0007669"/>
    <property type="project" value="TreeGrafter"/>
</dbReference>
<keyword evidence="4" id="KW-0143">Chaperone</keyword>
<dbReference type="GO" id="GO:0006508">
    <property type="term" value="P:proteolysis"/>
    <property type="evidence" value="ECO:0007669"/>
    <property type="project" value="UniProtKB-KW"/>
</dbReference>
<keyword evidence="3 7" id="KW-0067">ATP-binding</keyword>
<evidence type="ECO:0000256" key="1">
    <source>
        <dbReference type="ARBA" id="ARBA00022737"/>
    </source>
</evidence>
<dbReference type="Pfam" id="PF00004">
    <property type="entry name" value="AAA"/>
    <property type="match status" value="1"/>
</dbReference>
<dbReference type="CDD" id="cd19499">
    <property type="entry name" value="RecA-like_ClpB_Hsp104-like"/>
    <property type="match status" value="1"/>
</dbReference>
<protein>
    <submittedName>
        <fullName evidence="7">ATP-dependent Clp protease ATP-binding subunit ClpC</fullName>
    </submittedName>
</protein>
<name>A0A554LUD4_9BACT</name>
<dbReference type="SMART" id="SM01086">
    <property type="entry name" value="ClpB_D2-small"/>
    <property type="match status" value="1"/>
</dbReference>
<proteinExistence type="predicted"/>
<evidence type="ECO:0000313" key="7">
    <source>
        <dbReference type="EMBL" id="TSC96467.1"/>
    </source>
</evidence>
<dbReference type="Gene3D" id="1.10.1780.10">
    <property type="entry name" value="Clp, N-terminal domain"/>
    <property type="match status" value="2"/>
</dbReference>
<dbReference type="FunFam" id="3.40.50.300:FF:000010">
    <property type="entry name" value="Chaperone clpB 1, putative"/>
    <property type="match status" value="1"/>
</dbReference>
<dbReference type="Gene3D" id="3.40.50.300">
    <property type="entry name" value="P-loop containing nucleotide triphosphate hydrolases"/>
    <property type="match status" value="2"/>
</dbReference>
<dbReference type="InterPro" id="IPR036628">
    <property type="entry name" value="Clp_N_dom_sf"/>
</dbReference>
<dbReference type="EMBL" id="VMGL01000039">
    <property type="protein sequence ID" value="TSC96467.1"/>
    <property type="molecule type" value="Genomic_DNA"/>
</dbReference>
<feature type="domain" description="Clp R" evidence="6">
    <location>
        <begin position="7"/>
        <end position="142"/>
    </location>
</feature>
<dbReference type="PANTHER" id="PTHR11638:SF18">
    <property type="entry name" value="HEAT SHOCK PROTEIN 104"/>
    <property type="match status" value="1"/>
</dbReference>
<dbReference type="InterPro" id="IPR004176">
    <property type="entry name" value="Clp_R_N"/>
</dbReference>
<dbReference type="Pfam" id="PF02861">
    <property type="entry name" value="Clp_N"/>
    <property type="match status" value="1"/>
</dbReference>
<dbReference type="InterPro" id="IPR018368">
    <property type="entry name" value="ClpA/B_CS1"/>
</dbReference>
<dbReference type="GO" id="GO:0005524">
    <property type="term" value="F:ATP binding"/>
    <property type="evidence" value="ECO:0007669"/>
    <property type="project" value="UniProtKB-KW"/>
</dbReference>
<dbReference type="SUPFAM" id="SSF81923">
    <property type="entry name" value="Double Clp-N motif"/>
    <property type="match status" value="2"/>
</dbReference>
<dbReference type="Pfam" id="PF10431">
    <property type="entry name" value="ClpB_D2-small"/>
    <property type="match status" value="1"/>
</dbReference>
<dbReference type="InterPro" id="IPR003959">
    <property type="entry name" value="ATPase_AAA_core"/>
</dbReference>
<evidence type="ECO:0000256" key="2">
    <source>
        <dbReference type="ARBA" id="ARBA00022741"/>
    </source>
</evidence>
<dbReference type="PROSITE" id="PS51903">
    <property type="entry name" value="CLP_R"/>
    <property type="match status" value="1"/>
</dbReference>
<dbReference type="Pfam" id="PF07724">
    <property type="entry name" value="AAA_2"/>
    <property type="match status" value="1"/>
</dbReference>
<dbReference type="FunFam" id="3.40.50.300:FF:000025">
    <property type="entry name" value="ATP-dependent Clp protease subunit"/>
    <property type="match status" value="1"/>
</dbReference>
<dbReference type="InterPro" id="IPR027417">
    <property type="entry name" value="P-loop_NTPase"/>
</dbReference>
<dbReference type="InterPro" id="IPR001270">
    <property type="entry name" value="ClpA/B"/>
</dbReference>
<dbReference type="CDD" id="cd00009">
    <property type="entry name" value="AAA"/>
    <property type="match status" value="1"/>
</dbReference>
<keyword evidence="7" id="KW-0378">Hydrolase</keyword>
<dbReference type="GO" id="GO:0005737">
    <property type="term" value="C:cytoplasm"/>
    <property type="evidence" value="ECO:0007669"/>
    <property type="project" value="TreeGrafter"/>
</dbReference>
<dbReference type="GO" id="GO:0016887">
    <property type="term" value="F:ATP hydrolysis activity"/>
    <property type="evidence" value="ECO:0007669"/>
    <property type="project" value="InterPro"/>
</dbReference>
<evidence type="ECO:0000259" key="6">
    <source>
        <dbReference type="PROSITE" id="PS51903"/>
    </source>
</evidence>
<dbReference type="Proteomes" id="UP000318711">
    <property type="component" value="Unassembled WGS sequence"/>
</dbReference>
<dbReference type="PANTHER" id="PTHR11638">
    <property type="entry name" value="ATP-DEPENDENT CLP PROTEASE"/>
    <property type="match status" value="1"/>
</dbReference>
<dbReference type="InterPro" id="IPR019489">
    <property type="entry name" value="Clp_ATPase_C"/>
</dbReference>
<gene>
    <name evidence="7" type="ORF">CEN88_346</name>
</gene>
<sequence>MNLEDFWQKFSPNGQRILASGQKIANDYNSGFGSEHLLMALSNTPNNLAGDLLRSYQISIQQIHLGLTLFTKFPAGQLGQELKATLELAIRKAVSWQHYKVEPEHLLLAIATNPDCRGYQILRGLGVEPDIFRQEIENIFEQIKQVDHFVNRRYSQGQPVPVGGPEKTAEQIKKTPALDYFATDLTQQAKGNKLEPVIGRDMEIERVIQILCRKTKNNPVLTGEPGVGKTAIVEGLAQKLAKGEVPTNLANKRLMVLDMTLILAGAMYRGQFEERIKKVIDEIIDSGQIILFIDEIHTIVGAGAAEGGAIDAANILKPALAKGQLRLIGATTYDEYRKFIEKDSALERRLQKVDVNQPSIEETIAILHGLKKGYESYHQVEINDEAIAAASQLSERYISDRFLPDKAIDLLDEAAAAVHIYNSGRGVNGKTKIVDAEAISKIVSQWTKIPLENLRAEEKQRLKNLPQRLKLSIISQNEAVDEAAAAIQRAKAGISDSRRPLGSFIFLGPTGVGKTELAKTLAKEVFGSEEAMIKIDMSEFMERHNISRLVGAPPGYVGYEESGKLTEIIRQRPYSLILLDEIEKAHPEVFNLLLQILEDGYLTDAKGRRVNFRNTIIIMTSNLGMAELTRQAAIGFQTDGQNPKTTAKKQYEEMKERVLAELKQNFRPEFINRLDKIIVFQPLDEEAIKKITQLQLDRLIERLAGEGIKLSFNQSVINHIAQNSFEPQYGARPIRRTITDLIENPIAELILANKNKPKNIKFIY</sequence>
<evidence type="ECO:0000256" key="5">
    <source>
        <dbReference type="PROSITE-ProRule" id="PRU01251"/>
    </source>
</evidence>
<dbReference type="InterPro" id="IPR050130">
    <property type="entry name" value="ClpA_ClpB"/>
</dbReference>
<reference evidence="7 8" key="1">
    <citation type="submission" date="2017-07" db="EMBL/GenBank/DDBJ databases">
        <title>Mechanisms for carbon and nitrogen cycling indicate functional differentiation within the Candidate Phyla Radiation.</title>
        <authorList>
            <person name="Danczak R.E."/>
            <person name="Johnston M.D."/>
            <person name="Kenah C."/>
            <person name="Slattery M."/>
            <person name="Wrighton K.C."/>
            <person name="Wilkins M.J."/>
        </authorList>
    </citation>
    <scope>NUCLEOTIDE SEQUENCE [LARGE SCALE GENOMIC DNA]</scope>
    <source>
        <strain evidence="7">Licking1014_2</strain>
    </source>
</reference>
<dbReference type="Pfam" id="PF17871">
    <property type="entry name" value="AAA_lid_9"/>
    <property type="match status" value="1"/>
</dbReference>
<dbReference type="PROSITE" id="PS00870">
    <property type="entry name" value="CLPAB_1"/>
    <property type="match status" value="1"/>
</dbReference>
<evidence type="ECO:0000256" key="3">
    <source>
        <dbReference type="ARBA" id="ARBA00022840"/>
    </source>
</evidence>
<evidence type="ECO:0000256" key="4">
    <source>
        <dbReference type="ARBA" id="ARBA00023186"/>
    </source>
</evidence>
<organism evidence="7 8">
    <name type="scientific">Candidatus Berkelbacteria bacterium Licking1014_2</name>
    <dbReference type="NCBI Taxonomy" id="2017146"/>
    <lineage>
        <taxon>Bacteria</taxon>
        <taxon>Candidatus Berkelbacteria</taxon>
    </lineage>
</organism>
<dbReference type="SMART" id="SM00382">
    <property type="entry name" value="AAA"/>
    <property type="match status" value="2"/>
</dbReference>
<dbReference type="GO" id="GO:0008233">
    <property type="term" value="F:peptidase activity"/>
    <property type="evidence" value="ECO:0007669"/>
    <property type="project" value="UniProtKB-KW"/>
</dbReference>
<keyword evidence="2" id="KW-0547">Nucleotide-binding</keyword>
<dbReference type="InterPro" id="IPR041546">
    <property type="entry name" value="ClpA/ClpB_AAA_lid"/>
</dbReference>
<dbReference type="InterPro" id="IPR003593">
    <property type="entry name" value="AAA+_ATPase"/>
</dbReference>
<keyword evidence="7" id="KW-0645">Protease</keyword>
<dbReference type="Gene3D" id="1.10.8.60">
    <property type="match status" value="2"/>
</dbReference>
<dbReference type="SUPFAM" id="SSF52540">
    <property type="entry name" value="P-loop containing nucleoside triphosphate hydrolases"/>
    <property type="match status" value="2"/>
</dbReference>
<keyword evidence="1 5" id="KW-0677">Repeat</keyword>
<accession>A0A554LUD4</accession>
<comment type="caution">
    <text evidence="7">The sequence shown here is derived from an EMBL/GenBank/DDBJ whole genome shotgun (WGS) entry which is preliminary data.</text>
</comment>
<evidence type="ECO:0000313" key="8">
    <source>
        <dbReference type="Proteomes" id="UP000318711"/>
    </source>
</evidence>